<evidence type="ECO:0000256" key="1">
    <source>
        <dbReference type="ARBA" id="ARBA00000900"/>
    </source>
</evidence>
<comment type="similarity">
    <text evidence="4">Belongs to the ubiquitin conjugation factor E4 family.</text>
</comment>
<evidence type="ECO:0000256" key="8">
    <source>
        <dbReference type="ARBA" id="ARBA00022786"/>
    </source>
</evidence>
<proteinExistence type="inferred from homology"/>
<reference evidence="13 14" key="1">
    <citation type="submission" date="2015-04" db="EMBL/GenBank/DDBJ databases">
        <authorList>
            <person name="Syromyatnikov M.Y."/>
            <person name="Popov V.N."/>
        </authorList>
    </citation>
    <scope>NUCLEOTIDE SEQUENCE [LARGE SCALE GENOMIC DNA]</scope>
</reference>
<comment type="catalytic activity">
    <reaction evidence="1">
        <text>S-ubiquitinyl-[E2 ubiquitin-conjugating enzyme]-L-cysteine + [acceptor protein]-L-lysine = [E2 ubiquitin-conjugating enzyme]-L-cysteine + N(6)-ubiquitinyl-[acceptor protein]-L-lysine.</text>
        <dbReference type="EC" id="2.3.2.27"/>
    </reaction>
</comment>
<keyword evidence="8" id="KW-0833">Ubl conjugation pathway</keyword>
<protein>
    <recommendedName>
        <fullName evidence="11">Ubiquitin conjugation factor E4 A</fullName>
        <ecNumber evidence="5">2.3.2.27</ecNumber>
    </recommendedName>
</protein>
<evidence type="ECO:0000256" key="2">
    <source>
        <dbReference type="ARBA" id="ARBA00004496"/>
    </source>
</evidence>
<gene>
    <name evidence="13" type="ORF">CLUMA_CG005573</name>
</gene>
<keyword evidence="7" id="KW-0808">Transferase</keyword>
<dbReference type="PANTHER" id="PTHR13931:SF16">
    <property type="entry name" value="UBIQUITIN CONJUGATION FACTOR E4 A"/>
    <property type="match status" value="1"/>
</dbReference>
<evidence type="ECO:0000256" key="6">
    <source>
        <dbReference type="ARBA" id="ARBA00022490"/>
    </source>
</evidence>
<name>A0A1J1I0T3_9DIPT</name>
<dbReference type="GO" id="GO:0036503">
    <property type="term" value="P:ERAD pathway"/>
    <property type="evidence" value="ECO:0007669"/>
    <property type="project" value="InterPro"/>
</dbReference>
<organism evidence="13 14">
    <name type="scientific">Clunio marinus</name>
    <dbReference type="NCBI Taxonomy" id="568069"/>
    <lineage>
        <taxon>Eukaryota</taxon>
        <taxon>Metazoa</taxon>
        <taxon>Ecdysozoa</taxon>
        <taxon>Arthropoda</taxon>
        <taxon>Hexapoda</taxon>
        <taxon>Insecta</taxon>
        <taxon>Pterygota</taxon>
        <taxon>Neoptera</taxon>
        <taxon>Endopterygota</taxon>
        <taxon>Diptera</taxon>
        <taxon>Nematocera</taxon>
        <taxon>Chironomoidea</taxon>
        <taxon>Chironomidae</taxon>
        <taxon>Clunio</taxon>
    </lineage>
</organism>
<evidence type="ECO:0000256" key="4">
    <source>
        <dbReference type="ARBA" id="ARBA00007434"/>
    </source>
</evidence>
<dbReference type="InterPro" id="IPR003613">
    <property type="entry name" value="Ubox_domain"/>
</dbReference>
<evidence type="ECO:0000313" key="14">
    <source>
        <dbReference type="Proteomes" id="UP000183832"/>
    </source>
</evidence>
<comment type="subcellular location">
    <subcellularLocation>
        <location evidence="2">Cytoplasm</location>
    </subcellularLocation>
</comment>
<feature type="domain" description="U-box" evidence="12">
    <location>
        <begin position="890"/>
        <end position="964"/>
    </location>
</feature>
<comment type="pathway">
    <text evidence="3">Protein modification; protein ubiquitination.</text>
</comment>
<comment type="function">
    <text evidence="10">Ubiquitin-protein ligase that probably functions as an E3 ligase in conjunction with specific E1 and E2 ligases. May also function as an E4 ligase mediating the assembly of polyubiquitin chains on substrates ubiquitinated by another E3 ubiquitin ligase. Mediates 'Lys-48'-linked polyubiquitination of substrates.</text>
</comment>
<evidence type="ECO:0000256" key="9">
    <source>
        <dbReference type="ARBA" id="ARBA00022990"/>
    </source>
</evidence>
<dbReference type="SMART" id="SM00504">
    <property type="entry name" value="Ubox"/>
    <property type="match status" value="1"/>
</dbReference>
<dbReference type="FunFam" id="3.30.40.10:FF:000055">
    <property type="entry name" value="Ubiquitin conjugation factor e4 a"/>
    <property type="match status" value="1"/>
</dbReference>
<dbReference type="InterPro" id="IPR019474">
    <property type="entry name" value="Ub_conjug_fac_E4_core"/>
</dbReference>
<dbReference type="SUPFAM" id="SSF57850">
    <property type="entry name" value="RING/U-box"/>
    <property type="match status" value="1"/>
</dbReference>
<sequence length="970" mass="111810">MSENPFDTLTSPQKINEIIENVLLITLNPDHTNKQLFLMEQSETRLWTVELIELNLFERIMALSFERGDDNKIVIYLYNSFLRLKHENKKGKSDVCDVLSSLIFRNVAVSLKEPELFPEQNICEQFLEIYKDSEIEDPSYRDEFLSSVIKKALEDSDNDMKSNVKEIFFKCFDECMKSIRQSSMITFEKWIMPFLIAFSSDKNNPEMANIFLNYTTPPPGCDGIKYADSLLGQILCLSMTPKNNQGPYEFYDNLQNTNLTSLNNLSASLWNYLKVLHDSLHSLIKGFLVIGGDTKERMLIWLGNAITSNVKRGQIWNTHTSMVLGNFTTAPDSFMIGLAGVLLRLCLPLMKPQLKVLIVDPTFSAVKAEQAAEKQVHMKDIDKETCLIPFEDDEERITATKYNFVTELFFMTQKAIDLSFRVCIEKVIRMNREIQRMQNAYQDAAQGGSNSDIAENIMNALTKQTQQLLCLQNLILEPRNDELLVLFYEATAMWVNLLATKTSINPEDAAKGYAPLTVNEIHLPLVNESSKLLQYIPEMILENIVGYLQFSKIFETQARQNHEAKENFITMILIFMGNSKRAKNPHLRANLAEGLESLLPKESNGYTMDTQLFHQHPHRLQIVENLLNVFVSIEMTGQSVQFEQKFNYRRPMYVIMEFLWKIPEQRECFNALSLDAEIHIDDVEAPIFLRFINVLINDSIFLLDESLSNLQQIRELEEARDNGKWDSLPNNERQQNAQNLQMLGNLARFDNILGRDTINILKLLTSETKGIFCHASMVDRIAAMLNYFLLHLCGPKQKNFKVKNKENFDFDPANTVKQICHLYLNLRESESFCLAVTQDGRSYSPELFKYAEKTLIKIGGGDLITEIIEFSDKVQKIEQRQRENDEALVNPPDEFLDPILSILMKDPVILPSSKVTVDRSTISRHLLSDQSDPFNRSPLSMDQVIPDTELKKKIEYWIKERLQNYNETKN</sequence>
<dbReference type="UniPathway" id="UPA00143"/>
<evidence type="ECO:0000256" key="7">
    <source>
        <dbReference type="ARBA" id="ARBA00022679"/>
    </source>
</evidence>
<dbReference type="Pfam" id="PF04564">
    <property type="entry name" value="U-box"/>
    <property type="match status" value="1"/>
</dbReference>
<dbReference type="EC" id="2.3.2.27" evidence="5"/>
<dbReference type="EMBL" id="CVRI01000021">
    <property type="protein sequence ID" value="CRK91993.1"/>
    <property type="molecule type" value="Genomic_DNA"/>
</dbReference>
<keyword evidence="9" id="KW-0007">Acetylation</keyword>
<dbReference type="GO" id="GO:0006511">
    <property type="term" value="P:ubiquitin-dependent protein catabolic process"/>
    <property type="evidence" value="ECO:0007669"/>
    <property type="project" value="InterPro"/>
</dbReference>
<dbReference type="GO" id="GO:0005634">
    <property type="term" value="C:nucleus"/>
    <property type="evidence" value="ECO:0007669"/>
    <property type="project" value="TreeGrafter"/>
</dbReference>
<evidence type="ECO:0000256" key="5">
    <source>
        <dbReference type="ARBA" id="ARBA00012483"/>
    </source>
</evidence>
<keyword evidence="14" id="KW-1185">Reference proteome</keyword>
<dbReference type="CDD" id="cd16657">
    <property type="entry name" value="RING-Ubox_UBE4A"/>
    <property type="match status" value="1"/>
</dbReference>
<dbReference type="OrthoDB" id="20295at2759"/>
<evidence type="ECO:0000256" key="3">
    <source>
        <dbReference type="ARBA" id="ARBA00004906"/>
    </source>
</evidence>
<dbReference type="InterPro" id="IPR045132">
    <property type="entry name" value="UBE4"/>
</dbReference>
<dbReference type="GO" id="GO:0000151">
    <property type="term" value="C:ubiquitin ligase complex"/>
    <property type="evidence" value="ECO:0007669"/>
    <property type="project" value="InterPro"/>
</dbReference>
<dbReference type="GO" id="GO:0000209">
    <property type="term" value="P:protein polyubiquitination"/>
    <property type="evidence" value="ECO:0007669"/>
    <property type="project" value="TreeGrafter"/>
</dbReference>
<evidence type="ECO:0000313" key="13">
    <source>
        <dbReference type="EMBL" id="CRK91993.1"/>
    </source>
</evidence>
<dbReference type="GO" id="GO:0005737">
    <property type="term" value="C:cytoplasm"/>
    <property type="evidence" value="ECO:0007669"/>
    <property type="project" value="UniProtKB-SubCell"/>
</dbReference>
<dbReference type="STRING" id="568069.A0A1J1I0T3"/>
<evidence type="ECO:0000256" key="11">
    <source>
        <dbReference type="ARBA" id="ARBA00040077"/>
    </source>
</evidence>
<keyword evidence="6" id="KW-0963">Cytoplasm</keyword>
<dbReference type="Gene3D" id="3.30.40.10">
    <property type="entry name" value="Zinc/RING finger domain, C3HC4 (zinc finger)"/>
    <property type="match status" value="1"/>
</dbReference>
<dbReference type="PANTHER" id="PTHR13931">
    <property type="entry name" value="UBIQUITINATION FACTOR E4"/>
    <property type="match status" value="1"/>
</dbReference>
<dbReference type="AlphaFoldDB" id="A0A1J1I0T3"/>
<dbReference type="GO" id="GO:0034450">
    <property type="term" value="F:ubiquitin-ubiquitin ligase activity"/>
    <property type="evidence" value="ECO:0007669"/>
    <property type="project" value="InterPro"/>
</dbReference>
<evidence type="ECO:0000259" key="12">
    <source>
        <dbReference type="PROSITE" id="PS51698"/>
    </source>
</evidence>
<dbReference type="Pfam" id="PF10408">
    <property type="entry name" value="Ufd2P_core"/>
    <property type="match status" value="1"/>
</dbReference>
<dbReference type="PROSITE" id="PS51698">
    <property type="entry name" value="U_BOX"/>
    <property type="match status" value="1"/>
</dbReference>
<accession>A0A1J1I0T3</accession>
<evidence type="ECO:0000256" key="10">
    <source>
        <dbReference type="ARBA" id="ARBA00037624"/>
    </source>
</evidence>
<dbReference type="Proteomes" id="UP000183832">
    <property type="component" value="Unassembled WGS sequence"/>
</dbReference>
<dbReference type="InterPro" id="IPR013083">
    <property type="entry name" value="Znf_RING/FYVE/PHD"/>
</dbReference>